<evidence type="ECO:0000256" key="1">
    <source>
        <dbReference type="ARBA" id="ARBA00022630"/>
    </source>
</evidence>
<dbReference type="RefSeq" id="WP_344854218.1">
    <property type="nucleotide sequence ID" value="NZ_BAAAZN010000001.1"/>
</dbReference>
<dbReference type="CDD" id="cd01095">
    <property type="entry name" value="Nitrilotriacetate_monoxgenase"/>
    <property type="match status" value="1"/>
</dbReference>
<evidence type="ECO:0000313" key="8">
    <source>
        <dbReference type="Proteomes" id="UP001500689"/>
    </source>
</evidence>
<dbReference type="EMBL" id="BAAAZN010000001">
    <property type="protein sequence ID" value="GAA3523029.1"/>
    <property type="molecule type" value="Genomic_DNA"/>
</dbReference>
<evidence type="ECO:0000259" key="6">
    <source>
        <dbReference type="Pfam" id="PF00296"/>
    </source>
</evidence>
<keyword evidence="4" id="KW-0503">Monooxygenase</keyword>
<name>A0ABP6UVM7_9PSEU</name>
<sequence>MVRRNGPAVWAAFLWPGGHHHGAWRLPNSTGADLMSFGNYKRMAQEAERGKFDVIFLGDRLDAWPLPSEYLARTARAARLETITLTAALAAVTDRIGLVATASTTFSEPFNLARQIGSLDHLSGGRVGWNVVTSYTDDQAHNYGLEKIPARPDRYAKAQEFLDVVTGLWDSFEDDAMLRDKESGQFFDPAKFHALNHEGQYFKVAGPLNMERPPQGRPVICQAGASKEGIAFASRNGELLFSVNSSIDRARDYYRAIKGGAVAAGRDPDDVRVLASINPVIGRTEEEAQEKYQAMQELLDDDVSRIFAELYFGIDLSRYSMDELVPEIELPEVGRGMPRAHQEYMLNRARDEKLTMRELVYGFNGTNIYPRSAEAAADEFQEWYESEACDGFILQISHVPEGVTDFVELVVPILRKRGLIREEYRGTTMRENIGLTTPANRYATRVPSH</sequence>
<dbReference type="Proteomes" id="UP001500689">
    <property type="component" value="Unassembled WGS sequence"/>
</dbReference>
<reference evidence="8" key="1">
    <citation type="journal article" date="2019" name="Int. J. Syst. Evol. Microbiol.">
        <title>The Global Catalogue of Microorganisms (GCM) 10K type strain sequencing project: providing services to taxonomists for standard genome sequencing and annotation.</title>
        <authorList>
            <consortium name="The Broad Institute Genomics Platform"/>
            <consortium name="The Broad Institute Genome Sequencing Center for Infectious Disease"/>
            <person name="Wu L."/>
            <person name="Ma J."/>
        </authorList>
    </citation>
    <scope>NUCLEOTIDE SEQUENCE [LARGE SCALE GENOMIC DNA]</scope>
    <source>
        <strain evidence="8">JCM 16898</strain>
    </source>
</reference>
<keyword evidence="3" id="KW-0560">Oxidoreductase</keyword>
<keyword evidence="1" id="KW-0285">Flavoprotein</keyword>
<keyword evidence="8" id="KW-1185">Reference proteome</keyword>
<comment type="similarity">
    <text evidence="5">Belongs to the NtaA/SnaA/DszA monooxygenase family.</text>
</comment>
<dbReference type="NCBIfam" id="TIGR03860">
    <property type="entry name" value="FMN_nitrolo"/>
    <property type="match status" value="1"/>
</dbReference>
<dbReference type="InterPro" id="IPR051260">
    <property type="entry name" value="Diverse_substr_monoxygenases"/>
</dbReference>
<dbReference type="Pfam" id="PF00296">
    <property type="entry name" value="Bac_luciferase"/>
    <property type="match status" value="1"/>
</dbReference>
<accession>A0ABP6UVM7</accession>
<dbReference type="SUPFAM" id="SSF51679">
    <property type="entry name" value="Bacterial luciferase-like"/>
    <property type="match status" value="1"/>
</dbReference>
<evidence type="ECO:0000256" key="3">
    <source>
        <dbReference type="ARBA" id="ARBA00023002"/>
    </source>
</evidence>
<dbReference type="Gene3D" id="3.20.20.30">
    <property type="entry name" value="Luciferase-like domain"/>
    <property type="match status" value="1"/>
</dbReference>
<organism evidence="7 8">
    <name type="scientific">Amycolatopsis ultiminotia</name>
    <dbReference type="NCBI Taxonomy" id="543629"/>
    <lineage>
        <taxon>Bacteria</taxon>
        <taxon>Bacillati</taxon>
        <taxon>Actinomycetota</taxon>
        <taxon>Actinomycetes</taxon>
        <taxon>Pseudonocardiales</taxon>
        <taxon>Pseudonocardiaceae</taxon>
        <taxon>Amycolatopsis</taxon>
    </lineage>
</organism>
<dbReference type="InterPro" id="IPR036661">
    <property type="entry name" value="Luciferase-like_sf"/>
</dbReference>
<dbReference type="InterPro" id="IPR016215">
    <property type="entry name" value="NTA_MOA"/>
</dbReference>
<evidence type="ECO:0000256" key="4">
    <source>
        <dbReference type="ARBA" id="ARBA00023033"/>
    </source>
</evidence>
<evidence type="ECO:0000313" key="7">
    <source>
        <dbReference type="EMBL" id="GAA3523029.1"/>
    </source>
</evidence>
<dbReference type="PANTHER" id="PTHR30011:SF16">
    <property type="entry name" value="C2H2 FINGER DOMAIN TRANSCRIPTION FACTOR (EUROFUNG)-RELATED"/>
    <property type="match status" value="1"/>
</dbReference>
<comment type="caution">
    <text evidence="7">The sequence shown here is derived from an EMBL/GenBank/DDBJ whole genome shotgun (WGS) entry which is preliminary data.</text>
</comment>
<dbReference type="PIRSF" id="PIRSF000337">
    <property type="entry name" value="NTA_MOA"/>
    <property type="match status" value="1"/>
</dbReference>
<feature type="domain" description="Luciferase-like" evidence="6">
    <location>
        <begin position="29"/>
        <end position="295"/>
    </location>
</feature>
<evidence type="ECO:0000256" key="5">
    <source>
        <dbReference type="ARBA" id="ARBA00033748"/>
    </source>
</evidence>
<keyword evidence="2" id="KW-0288">FMN</keyword>
<evidence type="ECO:0000256" key="2">
    <source>
        <dbReference type="ARBA" id="ARBA00022643"/>
    </source>
</evidence>
<dbReference type="InterPro" id="IPR011251">
    <property type="entry name" value="Luciferase-like_dom"/>
</dbReference>
<proteinExistence type="inferred from homology"/>
<gene>
    <name evidence="7" type="ORF">GCM10022222_01200</name>
</gene>
<protein>
    <submittedName>
        <fullName evidence="7">LLM class flavin-dependent oxidoreductase</fullName>
    </submittedName>
</protein>
<dbReference type="PANTHER" id="PTHR30011">
    <property type="entry name" value="ALKANESULFONATE MONOOXYGENASE-RELATED"/>
    <property type="match status" value="1"/>
</dbReference>